<dbReference type="Pfam" id="PF00296">
    <property type="entry name" value="Bac_luciferase"/>
    <property type="match status" value="1"/>
</dbReference>
<evidence type="ECO:0000256" key="2">
    <source>
        <dbReference type="ARBA" id="ARBA00022643"/>
    </source>
</evidence>
<dbReference type="NCBIfam" id="TIGR03860">
    <property type="entry name" value="FMN_nitrolo"/>
    <property type="match status" value="1"/>
</dbReference>
<evidence type="ECO:0000256" key="6">
    <source>
        <dbReference type="PIRSR" id="PIRSR000337-1"/>
    </source>
</evidence>
<evidence type="ECO:0000259" key="7">
    <source>
        <dbReference type="Pfam" id="PF00296"/>
    </source>
</evidence>
<dbReference type="PANTHER" id="PTHR30011">
    <property type="entry name" value="ALKANESULFONATE MONOOXYGENASE-RELATED"/>
    <property type="match status" value="1"/>
</dbReference>
<dbReference type="InterPro" id="IPR036661">
    <property type="entry name" value="Luciferase-like_sf"/>
</dbReference>
<dbReference type="Gene3D" id="3.20.20.30">
    <property type="entry name" value="Luciferase-like domain"/>
    <property type="match status" value="1"/>
</dbReference>
<keyword evidence="2 6" id="KW-0288">FMN</keyword>
<organism evidence="8">
    <name type="scientific">Bacillus sp. BS1807G30</name>
    <dbReference type="NCBI Taxonomy" id="3153756"/>
    <lineage>
        <taxon>Bacteria</taxon>
        <taxon>Bacillati</taxon>
        <taxon>Bacillota</taxon>
        <taxon>Bacilli</taxon>
        <taxon>Bacillales</taxon>
        <taxon>Bacillaceae</taxon>
        <taxon>Bacillus</taxon>
    </lineage>
</organism>
<reference evidence="8" key="1">
    <citation type="submission" date="2024-05" db="EMBL/GenBank/DDBJ databases">
        <authorList>
            <person name="Liu Z."/>
        </authorList>
    </citation>
    <scope>NUCLEOTIDE SEQUENCE</scope>
    <source>
        <strain evidence="8">BS1807G30</strain>
    </source>
</reference>
<evidence type="ECO:0000256" key="4">
    <source>
        <dbReference type="ARBA" id="ARBA00023033"/>
    </source>
</evidence>
<feature type="binding site" evidence="6">
    <location>
        <position position="58"/>
    </location>
    <ligand>
        <name>FMN</name>
        <dbReference type="ChEBI" id="CHEBI:58210"/>
    </ligand>
</feature>
<keyword evidence="4 8" id="KW-0503">Monooxygenase</keyword>
<dbReference type="RefSeq" id="WP_249670063.1">
    <property type="nucleotide sequence ID" value="NZ_CP157353.1"/>
</dbReference>
<keyword evidence="1 6" id="KW-0285">Flavoprotein</keyword>
<keyword evidence="3 8" id="KW-0560">Oxidoreductase</keyword>
<dbReference type="AlphaFoldDB" id="A0AAU7FHS4"/>
<dbReference type="SUPFAM" id="SSF51679">
    <property type="entry name" value="Bacterial luciferase-like"/>
    <property type="match status" value="1"/>
</dbReference>
<evidence type="ECO:0000256" key="1">
    <source>
        <dbReference type="ARBA" id="ARBA00022630"/>
    </source>
</evidence>
<feature type="binding site" evidence="6">
    <location>
        <position position="220"/>
    </location>
    <ligand>
        <name>FMN</name>
        <dbReference type="ChEBI" id="CHEBI:58210"/>
    </ligand>
</feature>
<feature type="binding site" evidence="6">
    <location>
        <position position="149"/>
    </location>
    <ligand>
        <name>FMN</name>
        <dbReference type="ChEBI" id="CHEBI:58210"/>
    </ligand>
</feature>
<name>A0AAU7FHS4_9BACI</name>
<dbReference type="EC" id="1.14.-.-" evidence="8"/>
<comment type="similarity">
    <text evidence="5">Belongs to the NtaA/SnaA/DszA monooxygenase family.</text>
</comment>
<dbReference type="InterPro" id="IPR011251">
    <property type="entry name" value="Luciferase-like_dom"/>
</dbReference>
<dbReference type="EMBL" id="CP157353">
    <property type="protein sequence ID" value="XBM03487.1"/>
    <property type="molecule type" value="Genomic_DNA"/>
</dbReference>
<sequence length="434" mass="48476">MNKKRQLCIGLSLSATWLKGKGWQHPNSMVEHLFSTNFYVELAKRAEMAKLDFLFKPDALVLHIESLDHSPGFGGLDPTVLLASIAHETNQIGLVSTASTTFNPPYVVARQIQSLHSISNGRAGWNIVTSIDGADHFSHSPMPSSEERYKKAMEFTDVVRKLWESYPNEALLINRTTGQFADKKRISSIQHEGHFFHVKGPLNVPAHPSGTIPLFQAGASEKGRDFAASTADAMFASTPDMASAIQLRKDMRRRACKHGRQPDDIRVLPGLYFFLGKTRDEAHEMYREAHSHLSTAQGYAAIQSILGLDIRHLPLDQPVPADMLQGLDEQVRSQTHADLLRRLIVQTQPTVRELLSRPEVIGSAHWVIVGTTEDAQREITRWFETGALDGFIALPGSVQSLELFFNELVPLLVQHGLFRSEYTGSTLREHMGMK</sequence>
<proteinExistence type="inferred from homology"/>
<feature type="domain" description="Luciferase-like" evidence="7">
    <location>
        <begin position="30"/>
        <end position="299"/>
    </location>
</feature>
<evidence type="ECO:0000256" key="5">
    <source>
        <dbReference type="ARBA" id="ARBA00033748"/>
    </source>
</evidence>
<feature type="binding site" evidence="6">
    <location>
        <position position="97"/>
    </location>
    <ligand>
        <name>FMN</name>
        <dbReference type="ChEBI" id="CHEBI:58210"/>
    </ligand>
</feature>
<dbReference type="PANTHER" id="PTHR30011:SF16">
    <property type="entry name" value="C2H2 FINGER DOMAIN TRANSCRIPTION FACTOR (EUROFUNG)-RELATED"/>
    <property type="match status" value="1"/>
</dbReference>
<dbReference type="GO" id="GO:0016705">
    <property type="term" value="F:oxidoreductase activity, acting on paired donors, with incorporation or reduction of molecular oxygen"/>
    <property type="evidence" value="ECO:0007669"/>
    <property type="project" value="InterPro"/>
</dbReference>
<evidence type="ECO:0000256" key="3">
    <source>
        <dbReference type="ARBA" id="ARBA00023002"/>
    </source>
</evidence>
<dbReference type="InterPro" id="IPR051260">
    <property type="entry name" value="Diverse_substr_monoxygenases"/>
</dbReference>
<gene>
    <name evidence="8" type="ORF">ABG082_15350</name>
</gene>
<evidence type="ECO:0000313" key="8">
    <source>
        <dbReference type="EMBL" id="XBM03487.1"/>
    </source>
</evidence>
<protein>
    <submittedName>
        <fullName evidence="8">NtaA/DmoA family FMN-dependent monooxygenase</fullName>
        <ecNumber evidence="8">1.14.-.-</ecNumber>
    </submittedName>
</protein>
<dbReference type="InterPro" id="IPR016215">
    <property type="entry name" value="NTA_MOA"/>
</dbReference>
<dbReference type="PIRSF" id="PIRSF000337">
    <property type="entry name" value="NTA_MOA"/>
    <property type="match status" value="1"/>
</dbReference>
<accession>A0AAU7FHS4</accession>
<dbReference type="GO" id="GO:0004497">
    <property type="term" value="F:monooxygenase activity"/>
    <property type="evidence" value="ECO:0007669"/>
    <property type="project" value="UniProtKB-KW"/>
</dbReference>